<feature type="domain" description="Lon N-terminal" evidence="2">
    <location>
        <begin position="65"/>
        <end position="243"/>
    </location>
</feature>
<evidence type="ECO:0000256" key="1">
    <source>
        <dbReference type="SAM" id="MobiDB-lite"/>
    </source>
</evidence>
<dbReference type="AlphaFoldDB" id="A0A9K3PYR7"/>
<feature type="compositionally biased region" description="Basic and acidic residues" evidence="1">
    <location>
        <begin position="130"/>
        <end position="139"/>
    </location>
</feature>
<dbReference type="GO" id="GO:0008233">
    <property type="term" value="F:peptidase activity"/>
    <property type="evidence" value="ECO:0007669"/>
    <property type="project" value="UniProtKB-KW"/>
</dbReference>
<accession>A0A9K3PYR7</accession>
<evidence type="ECO:0000259" key="2">
    <source>
        <dbReference type="Pfam" id="PF02190"/>
    </source>
</evidence>
<sequence>MATVRALQLTFYKPCAEGKSGDSNTDSSNTTSTTATNAGRTTIFDGATGKFLNLPLWRAPWQEVPGRSNVLNVHDPIYTSMFESILYQSSTSSSSVPSPRYFGHLYLEGGSRNLSPKVTDEKYQLKNWRGERYSDDRPKTTSNKQQFDRIRPGQDPHESSAVLGCLMQIQDYRRMSDGRLLLLVHATERFVVSNVVQDLPYSIADVQLLPDLEELKIDATNERPTTPEEIVELPESTVATVRAKATQESIRRYHPYEYDGNHQLQLPNGPKVGVRHVSYDSITKVLPYCPFSSSFDASQATEITSDNAAASDAVRSEDTNHCLEKQLWRRGIFQLPPSDPEYMDQVYRTDSSDVPPKDLSSDELEQKLWLELNHYWITTQKQISPILLSLLPPDPVIPWPDDFVLHRIVESIVKRREHGLCKDEDEESIDVTGIDSSIRLGLVNDFRRIHPEYPAHRRQRRLSFSAAYLLEAGDEPDKTQRLRAQLLSIPSTQQRLKVVLERFLQWQAQKQDNLGVFE</sequence>
<feature type="compositionally biased region" description="Low complexity" evidence="1">
    <location>
        <begin position="21"/>
        <end position="37"/>
    </location>
</feature>
<keyword evidence="4" id="KW-1185">Reference proteome</keyword>
<dbReference type="InterPro" id="IPR003111">
    <property type="entry name" value="Lon_prtase_N"/>
</dbReference>
<dbReference type="Proteomes" id="UP000693970">
    <property type="component" value="Unassembled WGS sequence"/>
</dbReference>
<feature type="region of interest" description="Disordered" evidence="1">
    <location>
        <begin position="130"/>
        <end position="157"/>
    </location>
</feature>
<name>A0A9K3PYR7_9STRA</name>
<feature type="region of interest" description="Disordered" evidence="1">
    <location>
        <begin position="17"/>
        <end position="37"/>
    </location>
</feature>
<proteinExistence type="predicted"/>
<reference evidence="3" key="2">
    <citation type="submission" date="2021-04" db="EMBL/GenBank/DDBJ databases">
        <authorList>
            <person name="Podell S."/>
        </authorList>
    </citation>
    <scope>NUCLEOTIDE SEQUENCE</scope>
    <source>
        <strain evidence="3">Hildebrandi</strain>
    </source>
</reference>
<keyword evidence="3" id="KW-0378">Hydrolase</keyword>
<dbReference type="OrthoDB" id="45003at2759"/>
<dbReference type="GO" id="GO:0006508">
    <property type="term" value="P:proteolysis"/>
    <property type="evidence" value="ECO:0007669"/>
    <property type="project" value="UniProtKB-KW"/>
</dbReference>
<dbReference type="EMBL" id="JAGRRH010000012">
    <property type="protein sequence ID" value="KAG7362084.1"/>
    <property type="molecule type" value="Genomic_DNA"/>
</dbReference>
<protein>
    <submittedName>
        <fullName evidence="3">ATP-dependent protease La LON substrate-binding domain containing protein</fullName>
    </submittedName>
</protein>
<evidence type="ECO:0000313" key="4">
    <source>
        <dbReference type="Proteomes" id="UP000693970"/>
    </source>
</evidence>
<comment type="caution">
    <text evidence="3">The sequence shown here is derived from an EMBL/GenBank/DDBJ whole genome shotgun (WGS) entry which is preliminary data.</text>
</comment>
<evidence type="ECO:0000313" key="3">
    <source>
        <dbReference type="EMBL" id="KAG7362084.1"/>
    </source>
</evidence>
<feature type="compositionally biased region" description="Basic and acidic residues" evidence="1">
    <location>
        <begin position="146"/>
        <end position="157"/>
    </location>
</feature>
<dbReference type="PANTHER" id="PTHR46732:SF8">
    <property type="entry name" value="ATP-DEPENDENT PROTEASE LA (LON) DOMAIN PROTEIN"/>
    <property type="match status" value="1"/>
</dbReference>
<organism evidence="3 4">
    <name type="scientific">Nitzschia inconspicua</name>
    <dbReference type="NCBI Taxonomy" id="303405"/>
    <lineage>
        <taxon>Eukaryota</taxon>
        <taxon>Sar</taxon>
        <taxon>Stramenopiles</taxon>
        <taxon>Ochrophyta</taxon>
        <taxon>Bacillariophyta</taxon>
        <taxon>Bacillariophyceae</taxon>
        <taxon>Bacillariophycidae</taxon>
        <taxon>Bacillariales</taxon>
        <taxon>Bacillariaceae</taxon>
        <taxon>Nitzschia</taxon>
    </lineage>
</organism>
<dbReference type="PANTHER" id="PTHR46732">
    <property type="entry name" value="ATP-DEPENDENT PROTEASE LA (LON) DOMAIN PROTEIN"/>
    <property type="match status" value="1"/>
</dbReference>
<dbReference type="Pfam" id="PF02190">
    <property type="entry name" value="LON_substr_bdg"/>
    <property type="match status" value="1"/>
</dbReference>
<keyword evidence="3" id="KW-0645">Protease</keyword>
<gene>
    <name evidence="3" type="ORF">IV203_025750</name>
</gene>
<reference evidence="3" key="1">
    <citation type="journal article" date="2021" name="Sci. Rep.">
        <title>Diploid genomic architecture of Nitzschia inconspicua, an elite biomass production diatom.</title>
        <authorList>
            <person name="Oliver A."/>
            <person name="Podell S."/>
            <person name="Pinowska A."/>
            <person name="Traller J.C."/>
            <person name="Smith S.R."/>
            <person name="McClure R."/>
            <person name="Beliaev A."/>
            <person name="Bohutskyi P."/>
            <person name="Hill E.A."/>
            <person name="Rabines A."/>
            <person name="Zheng H."/>
            <person name="Allen L.Z."/>
            <person name="Kuo A."/>
            <person name="Grigoriev I.V."/>
            <person name="Allen A.E."/>
            <person name="Hazlebeck D."/>
            <person name="Allen E.E."/>
        </authorList>
    </citation>
    <scope>NUCLEOTIDE SEQUENCE</scope>
    <source>
        <strain evidence="3">Hildebrandi</strain>
    </source>
</reference>